<protein>
    <submittedName>
        <fullName evidence="2">Uncharacterized protein</fullName>
    </submittedName>
</protein>
<comment type="caution">
    <text evidence="2">The sequence shown here is derived from an EMBL/GenBank/DDBJ whole genome shotgun (WGS) entry which is preliminary data.</text>
</comment>
<feature type="transmembrane region" description="Helical" evidence="1">
    <location>
        <begin position="185"/>
        <end position="204"/>
    </location>
</feature>
<evidence type="ECO:0000313" key="2">
    <source>
        <dbReference type="EMBL" id="KAA3531930.1"/>
    </source>
</evidence>
<dbReference type="AlphaFoldDB" id="A0A368NWV8"/>
<sequence>MAKNSEDEDVTEHLETASFWVRFQALFTQSSMRLLMAMSIAAIVFTFQMAFPPPKPNTLTVNRVPFEEALARLDAEQAKVKSYAAEDIPADKLRPLLEQSSVELEESIAAVRGSLRGQDPELGFSLPSLVTEAFAATEDAEQIYSTDQRTMLVTGIIGAIFVFWIFCFVLYFVSKDKEKVKFAGTMIQTVLGFYIGIVTGMMGAPRR</sequence>
<organism evidence="2 3">
    <name type="scientific">Agrobacterium vitis</name>
    <name type="common">Rhizobium vitis</name>
    <dbReference type="NCBI Taxonomy" id="373"/>
    <lineage>
        <taxon>Bacteria</taxon>
        <taxon>Pseudomonadati</taxon>
        <taxon>Pseudomonadota</taxon>
        <taxon>Alphaproteobacteria</taxon>
        <taxon>Hyphomicrobiales</taxon>
        <taxon>Rhizobiaceae</taxon>
        <taxon>Rhizobium/Agrobacterium group</taxon>
        <taxon>Agrobacterium</taxon>
    </lineage>
</organism>
<evidence type="ECO:0000256" key="1">
    <source>
        <dbReference type="SAM" id="Phobius"/>
    </source>
</evidence>
<gene>
    <name evidence="2" type="ORF">DXT89_00675</name>
</gene>
<dbReference type="Proteomes" id="UP000436911">
    <property type="component" value="Unassembled WGS sequence"/>
</dbReference>
<dbReference type="EMBL" id="QUSG01000001">
    <property type="protein sequence ID" value="KAA3531930.1"/>
    <property type="molecule type" value="Genomic_DNA"/>
</dbReference>
<dbReference type="GeneID" id="60681786"/>
<evidence type="ECO:0000313" key="3">
    <source>
        <dbReference type="Proteomes" id="UP000436911"/>
    </source>
</evidence>
<keyword evidence="1" id="KW-1133">Transmembrane helix</keyword>
<reference evidence="2 3" key="1">
    <citation type="submission" date="2018-08" db="EMBL/GenBank/DDBJ databases">
        <title>Genome sequencing of Agrobacterium vitis strain ICMP 10754.</title>
        <authorList>
            <person name="Visnovsky S.B."/>
            <person name="Pitman A.R."/>
        </authorList>
    </citation>
    <scope>NUCLEOTIDE SEQUENCE [LARGE SCALE GENOMIC DNA]</scope>
    <source>
        <strain evidence="2 3">ICMP 10754</strain>
    </source>
</reference>
<feature type="transmembrane region" description="Helical" evidence="1">
    <location>
        <begin position="32"/>
        <end position="51"/>
    </location>
</feature>
<dbReference type="RefSeq" id="WP_060719125.1">
    <property type="nucleotide sequence ID" value="NZ_CP055265.1"/>
</dbReference>
<dbReference type="OrthoDB" id="10010410at2"/>
<keyword evidence="1" id="KW-0812">Transmembrane</keyword>
<name>A0A368NWV8_AGRVI</name>
<keyword evidence="1" id="KW-0472">Membrane</keyword>
<proteinExistence type="predicted"/>
<feature type="transmembrane region" description="Helical" evidence="1">
    <location>
        <begin position="151"/>
        <end position="173"/>
    </location>
</feature>
<accession>A0A368NWV8</accession>